<dbReference type="RefSeq" id="WP_121153413.1">
    <property type="nucleotide sequence ID" value="NZ_RBKT01000001.1"/>
</dbReference>
<evidence type="ECO:0000256" key="1">
    <source>
        <dbReference type="SAM" id="Phobius"/>
    </source>
</evidence>
<sequence>MSRQQFGFVIGFLIAAVWAVAGFGAAAGAVLAGLVGWLAVRVIDGDLSVAGLADRASANRRRSPTS</sequence>
<keyword evidence="3" id="KW-1185">Reference proteome</keyword>
<proteinExistence type="predicted"/>
<dbReference type="EMBL" id="RBKT01000001">
    <property type="protein sequence ID" value="RKR85798.1"/>
    <property type="molecule type" value="Genomic_DNA"/>
</dbReference>
<protein>
    <recommendedName>
        <fullName evidence="4">Small integral membrane protein DUF2273</fullName>
    </recommendedName>
</protein>
<feature type="transmembrane region" description="Helical" evidence="1">
    <location>
        <begin position="7"/>
        <end position="40"/>
    </location>
</feature>
<organism evidence="2 3">
    <name type="scientific">Micromonospora pisi</name>
    <dbReference type="NCBI Taxonomy" id="589240"/>
    <lineage>
        <taxon>Bacteria</taxon>
        <taxon>Bacillati</taxon>
        <taxon>Actinomycetota</taxon>
        <taxon>Actinomycetes</taxon>
        <taxon>Micromonosporales</taxon>
        <taxon>Micromonosporaceae</taxon>
        <taxon>Micromonospora</taxon>
    </lineage>
</organism>
<keyword evidence="1" id="KW-0812">Transmembrane</keyword>
<gene>
    <name evidence="2" type="ORF">BDK92_0007</name>
</gene>
<evidence type="ECO:0000313" key="2">
    <source>
        <dbReference type="EMBL" id="RKR85798.1"/>
    </source>
</evidence>
<dbReference type="AlphaFoldDB" id="A0A495JBB5"/>
<comment type="caution">
    <text evidence="2">The sequence shown here is derived from an EMBL/GenBank/DDBJ whole genome shotgun (WGS) entry which is preliminary data.</text>
</comment>
<dbReference type="Proteomes" id="UP000277671">
    <property type="component" value="Unassembled WGS sequence"/>
</dbReference>
<evidence type="ECO:0000313" key="3">
    <source>
        <dbReference type="Proteomes" id="UP000277671"/>
    </source>
</evidence>
<keyword evidence="1" id="KW-0472">Membrane</keyword>
<accession>A0A495JBB5</accession>
<keyword evidence="1" id="KW-1133">Transmembrane helix</keyword>
<reference evidence="2 3" key="1">
    <citation type="submission" date="2018-10" db="EMBL/GenBank/DDBJ databases">
        <title>Sequencing the genomes of 1000 actinobacteria strains.</title>
        <authorList>
            <person name="Klenk H.-P."/>
        </authorList>
    </citation>
    <scope>NUCLEOTIDE SEQUENCE [LARGE SCALE GENOMIC DNA]</scope>
    <source>
        <strain evidence="2 3">DSM 45175</strain>
    </source>
</reference>
<name>A0A495JBB5_9ACTN</name>
<evidence type="ECO:0008006" key="4">
    <source>
        <dbReference type="Google" id="ProtNLM"/>
    </source>
</evidence>